<evidence type="ECO:0000313" key="1">
    <source>
        <dbReference type="EMBL" id="MFF5198688.1"/>
    </source>
</evidence>
<name>A0ABW6VQ82_9ACTN</name>
<sequence>MSMNVSRGEHERQLAARVAHYLPDVQAFFAAAARDSAAVICWLD</sequence>
<dbReference type="EMBL" id="JBIAZM010000001">
    <property type="protein sequence ID" value="MFF5198688.1"/>
    <property type="molecule type" value="Genomic_DNA"/>
</dbReference>
<reference evidence="1 2" key="1">
    <citation type="submission" date="2024-10" db="EMBL/GenBank/DDBJ databases">
        <title>The Natural Products Discovery Center: Release of the First 8490 Sequenced Strains for Exploring Actinobacteria Biosynthetic Diversity.</title>
        <authorList>
            <person name="Kalkreuter E."/>
            <person name="Kautsar S.A."/>
            <person name="Yang D."/>
            <person name="Bader C.D."/>
            <person name="Teijaro C.N."/>
            <person name="Fluegel L."/>
            <person name="Davis C.M."/>
            <person name="Simpson J.R."/>
            <person name="Lauterbach L."/>
            <person name="Steele A.D."/>
            <person name="Gui C."/>
            <person name="Meng S."/>
            <person name="Li G."/>
            <person name="Viehrig K."/>
            <person name="Ye F."/>
            <person name="Su P."/>
            <person name="Kiefer A.F."/>
            <person name="Nichols A."/>
            <person name="Cepeda A.J."/>
            <person name="Yan W."/>
            <person name="Fan B."/>
            <person name="Jiang Y."/>
            <person name="Adhikari A."/>
            <person name="Zheng C.-J."/>
            <person name="Schuster L."/>
            <person name="Cowan T.M."/>
            <person name="Smanski M.J."/>
            <person name="Chevrette M.G."/>
            <person name="De Carvalho L.P.S."/>
            <person name="Shen B."/>
        </authorList>
    </citation>
    <scope>NUCLEOTIDE SEQUENCE [LARGE SCALE GENOMIC DNA]</scope>
    <source>
        <strain evidence="1 2">NPDC000140</strain>
    </source>
</reference>
<evidence type="ECO:0000313" key="2">
    <source>
        <dbReference type="Proteomes" id="UP001602287"/>
    </source>
</evidence>
<protein>
    <submittedName>
        <fullName evidence="1">Uncharacterized protein</fullName>
    </submittedName>
</protein>
<organism evidence="1 2">
    <name type="scientific">Micromonospora parva</name>
    <dbReference type="NCBI Taxonomy" id="1464048"/>
    <lineage>
        <taxon>Bacteria</taxon>
        <taxon>Bacillati</taxon>
        <taxon>Actinomycetota</taxon>
        <taxon>Actinomycetes</taxon>
        <taxon>Micromonosporales</taxon>
        <taxon>Micromonosporaceae</taxon>
        <taxon>Micromonospora</taxon>
    </lineage>
</organism>
<keyword evidence="2" id="KW-1185">Reference proteome</keyword>
<accession>A0ABW6VQ82</accession>
<dbReference type="GeneID" id="95370259"/>
<dbReference type="RefSeq" id="WP_280940595.1">
    <property type="nucleotide sequence ID" value="NZ_JBEZFX010000006.1"/>
</dbReference>
<proteinExistence type="predicted"/>
<comment type="caution">
    <text evidence="1">The sequence shown here is derived from an EMBL/GenBank/DDBJ whole genome shotgun (WGS) entry which is preliminary data.</text>
</comment>
<gene>
    <name evidence="1" type="ORF">ACFY3B_03670</name>
</gene>
<dbReference type="Proteomes" id="UP001602287">
    <property type="component" value="Unassembled WGS sequence"/>
</dbReference>